<dbReference type="AlphaFoldDB" id="A0A8B8ZJ92"/>
<evidence type="ECO:0000259" key="1">
    <source>
        <dbReference type="PROSITE" id="PS50004"/>
    </source>
</evidence>
<dbReference type="InterPro" id="IPR035892">
    <property type="entry name" value="C2_domain_sf"/>
</dbReference>
<dbReference type="OrthoDB" id="884464at2759"/>
<dbReference type="SMART" id="SM00239">
    <property type="entry name" value="C2"/>
    <property type="match status" value="1"/>
</dbReference>
<evidence type="ECO:0000313" key="3">
    <source>
        <dbReference type="RefSeq" id="XP_038971543.1"/>
    </source>
</evidence>
<protein>
    <submittedName>
        <fullName evidence="3">BON1-associated protein 2-like</fullName>
    </submittedName>
</protein>
<dbReference type="InterPro" id="IPR044750">
    <property type="entry name" value="C2_SRC2/BAP"/>
</dbReference>
<name>A0A8B8ZJ92_PHODC</name>
<feature type="domain" description="C2" evidence="1">
    <location>
        <begin position="1"/>
        <end position="109"/>
    </location>
</feature>
<organism evidence="2 3">
    <name type="scientific">Phoenix dactylifera</name>
    <name type="common">Date palm</name>
    <dbReference type="NCBI Taxonomy" id="42345"/>
    <lineage>
        <taxon>Eukaryota</taxon>
        <taxon>Viridiplantae</taxon>
        <taxon>Streptophyta</taxon>
        <taxon>Embryophyta</taxon>
        <taxon>Tracheophyta</taxon>
        <taxon>Spermatophyta</taxon>
        <taxon>Magnoliopsida</taxon>
        <taxon>Liliopsida</taxon>
        <taxon>Arecaceae</taxon>
        <taxon>Coryphoideae</taxon>
        <taxon>Phoeniceae</taxon>
        <taxon>Phoenix</taxon>
    </lineage>
</organism>
<reference evidence="3" key="2">
    <citation type="submission" date="2025-08" db="UniProtKB">
        <authorList>
            <consortium name="RefSeq"/>
        </authorList>
    </citation>
    <scope>IDENTIFICATION</scope>
    <source>
        <tissue evidence="3">Young leaves</tissue>
    </source>
</reference>
<dbReference type="KEGG" id="pda:103716712"/>
<gene>
    <name evidence="3" type="primary">LOC103716712</name>
</gene>
<evidence type="ECO:0000313" key="2">
    <source>
        <dbReference type="Proteomes" id="UP000228380"/>
    </source>
</evidence>
<dbReference type="CDD" id="cd04051">
    <property type="entry name" value="C2_SRC2_like"/>
    <property type="match status" value="1"/>
</dbReference>
<dbReference type="SUPFAM" id="SSF49562">
    <property type="entry name" value="C2 domain (Calcium/lipid-binding domain, CaLB)"/>
    <property type="match status" value="1"/>
</dbReference>
<dbReference type="Pfam" id="PF00168">
    <property type="entry name" value="C2"/>
    <property type="match status" value="1"/>
</dbReference>
<dbReference type="Gene3D" id="2.60.40.150">
    <property type="entry name" value="C2 domain"/>
    <property type="match status" value="1"/>
</dbReference>
<keyword evidence="2" id="KW-1185">Reference proteome</keyword>
<sequence>MENSATLEITIISAEDLRLSHRPLKKNAFVTVRSTSTLNDGGASSTSLDRDGGSYPHWNEKLKVALPASARSISVEVCCKTGTGVRLVAVAAIPVSDFCEPAGYLHFLSYRLRERDGERNGIINLSVRMEGAGPFGRRVQRPLAAPPTMWAKGEERRNYGVAVGHPVGYGYRVY</sequence>
<dbReference type="PANTHER" id="PTHR32246">
    <property type="entry name" value="INGRESSION PROTEIN FIC1"/>
    <property type="match status" value="1"/>
</dbReference>
<dbReference type="PANTHER" id="PTHR32246:SF17">
    <property type="entry name" value="BON1-ASSOCIATED PROTEIN 2"/>
    <property type="match status" value="1"/>
</dbReference>
<dbReference type="Proteomes" id="UP000228380">
    <property type="component" value="Chromosome 18"/>
</dbReference>
<dbReference type="GO" id="GO:0006952">
    <property type="term" value="P:defense response"/>
    <property type="evidence" value="ECO:0007669"/>
    <property type="project" value="InterPro"/>
</dbReference>
<dbReference type="RefSeq" id="XP_038971543.1">
    <property type="nucleotide sequence ID" value="XM_039115615.1"/>
</dbReference>
<dbReference type="InterPro" id="IPR000008">
    <property type="entry name" value="C2_dom"/>
</dbReference>
<dbReference type="PROSITE" id="PS50004">
    <property type="entry name" value="C2"/>
    <property type="match status" value="1"/>
</dbReference>
<proteinExistence type="predicted"/>
<dbReference type="GeneID" id="103716712"/>
<accession>A0A8B8ZJ92</accession>
<reference evidence="2" key="1">
    <citation type="journal article" date="2019" name="Nat. Commun.">
        <title>Genome-wide association mapping of date palm fruit traits.</title>
        <authorList>
            <person name="Hazzouri K.M."/>
            <person name="Gros-Balthazard M."/>
            <person name="Flowers J.M."/>
            <person name="Copetti D."/>
            <person name="Lemansour A."/>
            <person name="Lebrun M."/>
            <person name="Masmoudi K."/>
            <person name="Ferrand S."/>
            <person name="Dhar M.I."/>
            <person name="Fresquez Z.A."/>
            <person name="Rosas U."/>
            <person name="Zhang J."/>
            <person name="Talag J."/>
            <person name="Lee S."/>
            <person name="Kudrna D."/>
            <person name="Powell R.F."/>
            <person name="Leitch I.J."/>
            <person name="Krueger R.R."/>
            <person name="Wing R.A."/>
            <person name="Amiri K.M.A."/>
            <person name="Purugganan M.D."/>
        </authorList>
    </citation>
    <scope>NUCLEOTIDE SEQUENCE [LARGE SCALE GENOMIC DNA]</scope>
    <source>
        <strain evidence="2">cv. Khalas</strain>
    </source>
</reference>